<dbReference type="Ensembl" id="ENSDCDT00010043495.1">
    <property type="protein sequence ID" value="ENSDCDP00010034869.1"/>
    <property type="gene ID" value="ENSDCDG00010022458.1"/>
</dbReference>
<evidence type="ECO:0000313" key="10">
    <source>
        <dbReference type="Ensembl" id="ENSDCDP00010034869.1"/>
    </source>
</evidence>
<evidence type="ECO:0000256" key="5">
    <source>
        <dbReference type="ARBA" id="ARBA00022840"/>
    </source>
</evidence>
<keyword evidence="5" id="KW-0067">ATP-binding</keyword>
<evidence type="ECO:0000256" key="2">
    <source>
        <dbReference type="ARBA" id="ARBA00022490"/>
    </source>
</evidence>
<dbReference type="GO" id="GO:0070736">
    <property type="term" value="F:protein-glycine ligase activity, initiating"/>
    <property type="evidence" value="ECO:0007669"/>
    <property type="project" value="TreeGrafter"/>
</dbReference>
<comment type="subcellular location">
    <subcellularLocation>
        <location evidence="1">Cytoplasm</location>
        <location evidence="1">Cytoskeleton</location>
        <location evidence="1">Flagellum axoneme</location>
    </subcellularLocation>
</comment>
<proteinExistence type="predicted"/>
<dbReference type="PROSITE" id="PS51221">
    <property type="entry name" value="TTL"/>
    <property type="match status" value="1"/>
</dbReference>
<reference evidence="10" key="3">
    <citation type="submission" date="2025-09" db="UniProtKB">
        <authorList>
            <consortium name="Ensembl"/>
        </authorList>
    </citation>
    <scope>IDENTIFICATION</scope>
</reference>
<evidence type="ECO:0000256" key="7">
    <source>
        <dbReference type="ARBA" id="ARBA00023212"/>
    </source>
</evidence>
<evidence type="ECO:0000256" key="4">
    <source>
        <dbReference type="ARBA" id="ARBA00022741"/>
    </source>
</evidence>
<dbReference type="GO" id="GO:0005930">
    <property type="term" value="C:axoneme"/>
    <property type="evidence" value="ECO:0007669"/>
    <property type="project" value="TreeGrafter"/>
</dbReference>
<sequence>MKIFFFFLMDTTATDQPVFCPSAPPTEAKVRRSALSLPVINLDRHRTAKALVDNAVKMRKVFSIQGPYPVVRSALRDRGWVEREWIVPFPSSDGPEDVEKDEPNDLHDLMSRMVRNEMPFFFWTTRRDTVDTRLLKKEQMTNHFAKAGTFTTKVGLCVNLRNLRWFDAADPDTFFPRCYRLGAEDEKHAFIEDFRRTACSSLLQCVVERGRGEELLMKLLWSVLLPPAQKKAWKRQGMVSSKIIESALKVCQDFLDSLDHSDIDISSEALPALTERRWSELVHAYYLAVHDGAEVESSAQYVDRCQAMLHKLRQVSPQLDTDGIHNIWIIKPGAMSRGRGIICSKRLDEILRLVDGDPSLIKDSKWVAQKYLERPLLVHGTKFDLRQWFLVTDWNPLTVWFYDKCYVRFSTQPYTVETMDSAVHLCNNSIQKHFQPSQQRHPELPQDNIWSCGRFRAYLSERGQAAEWAGAALPGMKAAVVRALQTAQDLVESRRGSFELYGADFMLGPDLRPWLIEINASPTMAPSTAVTARLCAAVQEDTLRVVLDRRLDRNANTGGFQLIYKQAAVDVPQYLGVNLLIEGCQIRRPCARKSSAAAEPHVVHPASVRPQRKQKDVGAAKKKTPPKRWIKAVVRQLTLSTSRVQPSAVPRRPVQAMETWRLPSQLTAVPAQNLPRSLDVSWQKPGARPGPARPGAEGRRGPVLPLEVIGLQDSERDSNVLSRSPIVPQTGQRLQNFSRHHQRRTIRAGRGMNNI</sequence>
<keyword evidence="6" id="KW-0282">Flagellum</keyword>
<dbReference type="InterPro" id="IPR051437">
    <property type="entry name" value="TTLL_monoglycylase"/>
</dbReference>
<dbReference type="SUPFAM" id="SSF56059">
    <property type="entry name" value="Glutathione synthetase ATP-binding domain-like"/>
    <property type="match status" value="1"/>
</dbReference>
<dbReference type="Proteomes" id="UP000694580">
    <property type="component" value="Chromosome 12"/>
</dbReference>
<evidence type="ECO:0008006" key="12">
    <source>
        <dbReference type="Google" id="ProtNLM"/>
    </source>
</evidence>
<evidence type="ECO:0000256" key="9">
    <source>
        <dbReference type="SAM" id="MobiDB-lite"/>
    </source>
</evidence>
<comment type="catalytic activity">
    <reaction evidence="8">
        <text>L-glutamyl-[protein] + glycine + ATP = glycyl-L-glutamyl-[protein] + ADP + phosphate + H(+)</text>
        <dbReference type="Rhea" id="RHEA:67180"/>
        <dbReference type="Rhea" id="RHEA-COMP:10208"/>
        <dbReference type="Rhea" id="RHEA-COMP:17207"/>
        <dbReference type="ChEBI" id="CHEBI:15378"/>
        <dbReference type="ChEBI" id="CHEBI:29973"/>
        <dbReference type="ChEBI" id="CHEBI:30616"/>
        <dbReference type="ChEBI" id="CHEBI:43474"/>
        <dbReference type="ChEBI" id="CHEBI:57305"/>
        <dbReference type="ChEBI" id="CHEBI:167890"/>
        <dbReference type="ChEBI" id="CHEBI:456216"/>
    </reaction>
    <physiologicalReaction direction="left-to-right" evidence="8">
        <dbReference type="Rhea" id="RHEA:67181"/>
    </physiologicalReaction>
</comment>
<dbReference type="GeneTree" id="ENSGT00940000154857"/>
<evidence type="ECO:0000256" key="6">
    <source>
        <dbReference type="ARBA" id="ARBA00022846"/>
    </source>
</evidence>
<keyword evidence="7" id="KW-0206">Cytoskeleton</keyword>
<evidence type="ECO:0000256" key="8">
    <source>
        <dbReference type="ARBA" id="ARBA00048944"/>
    </source>
</evidence>
<dbReference type="Pfam" id="PF03133">
    <property type="entry name" value="TTL"/>
    <property type="match status" value="1"/>
</dbReference>
<keyword evidence="6" id="KW-0966">Cell projection</keyword>
<dbReference type="PANTHER" id="PTHR45870">
    <property type="entry name" value="TUBULIN MONOGLYCYLASE TTLL3"/>
    <property type="match status" value="1"/>
</dbReference>
<dbReference type="GO" id="GO:0060271">
    <property type="term" value="P:cilium assembly"/>
    <property type="evidence" value="ECO:0007669"/>
    <property type="project" value="TreeGrafter"/>
</dbReference>
<reference evidence="10 11" key="1">
    <citation type="submission" date="2020-06" db="EMBL/GenBank/DDBJ databases">
        <authorList>
            <consortium name="Wellcome Sanger Institute Data Sharing"/>
        </authorList>
    </citation>
    <scope>NUCLEOTIDE SEQUENCE [LARGE SCALE GENOMIC DNA]</scope>
</reference>
<dbReference type="GO" id="GO:0003341">
    <property type="term" value="P:cilium movement"/>
    <property type="evidence" value="ECO:0007669"/>
    <property type="project" value="TreeGrafter"/>
</dbReference>
<evidence type="ECO:0000313" key="11">
    <source>
        <dbReference type="Proteomes" id="UP000694580"/>
    </source>
</evidence>
<dbReference type="FunFam" id="3.30.470.20:FF:000032">
    <property type="entry name" value="tubulin monoglycylase TTLL3 isoform X2"/>
    <property type="match status" value="1"/>
</dbReference>
<keyword evidence="4" id="KW-0547">Nucleotide-binding</keyword>
<dbReference type="Gene3D" id="3.30.470.20">
    <property type="entry name" value="ATP-grasp fold, B domain"/>
    <property type="match status" value="1"/>
</dbReference>
<keyword evidence="3" id="KW-0436">Ligase</keyword>
<dbReference type="GO" id="GO:0015630">
    <property type="term" value="C:microtubule cytoskeleton"/>
    <property type="evidence" value="ECO:0007669"/>
    <property type="project" value="TreeGrafter"/>
</dbReference>
<accession>A0AAY4CQ97</accession>
<keyword evidence="11" id="KW-1185">Reference proteome</keyword>
<name>A0AAY4CQ97_9TELE</name>
<evidence type="ECO:0000256" key="3">
    <source>
        <dbReference type="ARBA" id="ARBA00022598"/>
    </source>
</evidence>
<feature type="region of interest" description="Disordered" evidence="9">
    <location>
        <begin position="676"/>
        <end position="703"/>
    </location>
</feature>
<feature type="compositionally biased region" description="Low complexity" evidence="9">
    <location>
        <begin position="685"/>
        <end position="695"/>
    </location>
</feature>
<gene>
    <name evidence="10" type="primary">LOC114800751</name>
</gene>
<feature type="region of interest" description="Disordered" evidence="9">
    <location>
        <begin position="597"/>
        <end position="625"/>
    </location>
</feature>
<feature type="compositionally biased region" description="Basic residues" evidence="9">
    <location>
        <begin position="738"/>
        <end position="747"/>
    </location>
</feature>
<feature type="region of interest" description="Disordered" evidence="9">
    <location>
        <begin position="735"/>
        <end position="755"/>
    </location>
</feature>
<keyword evidence="6" id="KW-0969">Cilium</keyword>
<dbReference type="PANTHER" id="PTHR45870:SF2">
    <property type="entry name" value="TUBULIN MONOGLYCYLASE TTLL3"/>
    <property type="match status" value="1"/>
</dbReference>
<dbReference type="GO" id="GO:0005524">
    <property type="term" value="F:ATP binding"/>
    <property type="evidence" value="ECO:0007669"/>
    <property type="project" value="UniProtKB-KW"/>
</dbReference>
<reference evidence="10" key="2">
    <citation type="submission" date="2025-08" db="UniProtKB">
        <authorList>
            <consortium name="Ensembl"/>
        </authorList>
    </citation>
    <scope>IDENTIFICATION</scope>
</reference>
<organism evidence="10 11">
    <name type="scientific">Denticeps clupeoides</name>
    <name type="common">denticle herring</name>
    <dbReference type="NCBI Taxonomy" id="299321"/>
    <lineage>
        <taxon>Eukaryota</taxon>
        <taxon>Metazoa</taxon>
        <taxon>Chordata</taxon>
        <taxon>Craniata</taxon>
        <taxon>Vertebrata</taxon>
        <taxon>Euteleostomi</taxon>
        <taxon>Actinopterygii</taxon>
        <taxon>Neopterygii</taxon>
        <taxon>Teleostei</taxon>
        <taxon>Clupei</taxon>
        <taxon>Clupeiformes</taxon>
        <taxon>Denticipitoidei</taxon>
        <taxon>Denticipitidae</taxon>
        <taxon>Denticeps</taxon>
    </lineage>
</organism>
<dbReference type="AlphaFoldDB" id="A0AAY4CQ97"/>
<keyword evidence="2" id="KW-0963">Cytoplasm</keyword>
<dbReference type="InterPro" id="IPR004344">
    <property type="entry name" value="TTL/TTLL_fam"/>
</dbReference>
<protein>
    <recommendedName>
        <fullName evidence="12">Tubulin monoglycylase TTLL3-like</fullName>
    </recommendedName>
</protein>
<evidence type="ECO:0000256" key="1">
    <source>
        <dbReference type="ARBA" id="ARBA00004611"/>
    </source>
</evidence>